<organism evidence="2 3">
    <name type="scientific">Pseudomonas fluorescens</name>
    <dbReference type="NCBI Taxonomy" id="294"/>
    <lineage>
        <taxon>Bacteria</taxon>
        <taxon>Pseudomonadati</taxon>
        <taxon>Pseudomonadota</taxon>
        <taxon>Gammaproteobacteria</taxon>
        <taxon>Pseudomonadales</taxon>
        <taxon>Pseudomonadaceae</taxon>
        <taxon>Pseudomonas</taxon>
    </lineage>
</organism>
<dbReference type="Proteomes" id="UP000375525">
    <property type="component" value="Unassembled WGS sequence"/>
</dbReference>
<evidence type="ECO:0000313" key="3">
    <source>
        <dbReference type="Proteomes" id="UP000375525"/>
    </source>
</evidence>
<dbReference type="OrthoDB" id="6795846at2"/>
<gene>
    <name evidence="2" type="ORF">PS880_03610</name>
</gene>
<sequence>MGHSTDIKAIGQDNTAFQKYIDERNTELDKTAAEAQKVLDMQIKKFYADGKWDDAQPLASGSYQHLATASTWSLSNVVDMIENVRTAVFGGKAIDMPPTKGEKDDKVPTATAAKGSTISPTTQKLLTMMAGTEAIIANAAFQAITGILSAIKTGTETDLSKQIVQKDIIPGMSMFVCVMENKFSSKDFFNSEIIVQNFYIYDVRMSADRARALANFDRINGLISQQNDLEGAVGDLSQQVHDLTLADYKTKNKGDLKAAIADYKSDFIALEELIKEINTKISETAELINQKKLLKTENNAALVLAKRKELVML</sequence>
<evidence type="ECO:0000256" key="1">
    <source>
        <dbReference type="SAM" id="MobiDB-lite"/>
    </source>
</evidence>
<accession>A0A5E7LYR7</accession>
<reference evidence="2 3" key="1">
    <citation type="submission" date="2019-09" db="EMBL/GenBank/DDBJ databases">
        <authorList>
            <person name="Chandra G."/>
            <person name="Truman W A."/>
        </authorList>
    </citation>
    <scope>NUCLEOTIDE SEQUENCE [LARGE SCALE GENOMIC DNA]</scope>
    <source>
        <strain evidence="2">PS880</strain>
    </source>
</reference>
<dbReference type="EMBL" id="CABVIH010000017">
    <property type="protein sequence ID" value="VVP16845.1"/>
    <property type="molecule type" value="Genomic_DNA"/>
</dbReference>
<protein>
    <submittedName>
        <fullName evidence="2">Uncharacterized protein</fullName>
    </submittedName>
</protein>
<feature type="region of interest" description="Disordered" evidence="1">
    <location>
        <begin position="95"/>
        <end position="114"/>
    </location>
</feature>
<proteinExistence type="predicted"/>
<dbReference type="RefSeq" id="WP_150780828.1">
    <property type="nucleotide sequence ID" value="NZ_CABVIH010000017.1"/>
</dbReference>
<dbReference type="AlphaFoldDB" id="A0A5E7LYR7"/>
<evidence type="ECO:0000313" key="2">
    <source>
        <dbReference type="EMBL" id="VVP16845.1"/>
    </source>
</evidence>
<name>A0A5E7LYR7_PSEFL</name>